<dbReference type="HOGENOM" id="CLU_008511_0_1_1"/>
<evidence type="ECO:0000256" key="3">
    <source>
        <dbReference type="ARBA" id="ARBA00023125"/>
    </source>
</evidence>
<comment type="caution">
    <text evidence="8">The sequence shown here is derived from an EMBL/GenBank/DDBJ whole genome shotgun (WGS) entry which is preliminary data.</text>
</comment>
<feature type="region of interest" description="Disordered" evidence="6">
    <location>
        <begin position="196"/>
        <end position="231"/>
    </location>
</feature>
<evidence type="ECO:0000256" key="2">
    <source>
        <dbReference type="ARBA" id="ARBA00023015"/>
    </source>
</evidence>
<dbReference type="STRING" id="1182545.A0A072PE40"/>
<feature type="compositionally biased region" description="Basic and acidic residues" evidence="6">
    <location>
        <begin position="25"/>
        <end position="36"/>
    </location>
</feature>
<organism evidence="8 9">
    <name type="scientific">Exophiala aquamarina CBS 119918</name>
    <dbReference type="NCBI Taxonomy" id="1182545"/>
    <lineage>
        <taxon>Eukaryota</taxon>
        <taxon>Fungi</taxon>
        <taxon>Dikarya</taxon>
        <taxon>Ascomycota</taxon>
        <taxon>Pezizomycotina</taxon>
        <taxon>Eurotiomycetes</taxon>
        <taxon>Chaetothyriomycetidae</taxon>
        <taxon>Chaetothyriales</taxon>
        <taxon>Herpotrichiellaceae</taxon>
        <taxon>Exophiala</taxon>
    </lineage>
</organism>
<evidence type="ECO:0000256" key="1">
    <source>
        <dbReference type="ARBA" id="ARBA00022723"/>
    </source>
</evidence>
<dbReference type="InterPro" id="IPR007219">
    <property type="entry name" value="XnlR_reg_dom"/>
</dbReference>
<keyword evidence="3" id="KW-0238">DNA-binding</keyword>
<dbReference type="OrthoDB" id="424974at2759"/>
<keyword evidence="5" id="KW-0539">Nucleus</keyword>
<reference evidence="8 9" key="1">
    <citation type="submission" date="2013-03" db="EMBL/GenBank/DDBJ databases">
        <title>The Genome Sequence of Exophiala aquamarina CBS 119918.</title>
        <authorList>
            <consortium name="The Broad Institute Genomics Platform"/>
            <person name="Cuomo C."/>
            <person name="de Hoog S."/>
            <person name="Gorbushina A."/>
            <person name="Walker B."/>
            <person name="Young S.K."/>
            <person name="Zeng Q."/>
            <person name="Gargeya S."/>
            <person name="Fitzgerald M."/>
            <person name="Haas B."/>
            <person name="Abouelleil A."/>
            <person name="Allen A.W."/>
            <person name="Alvarado L."/>
            <person name="Arachchi H.M."/>
            <person name="Berlin A.M."/>
            <person name="Chapman S.B."/>
            <person name="Gainer-Dewar J."/>
            <person name="Goldberg J."/>
            <person name="Griggs A."/>
            <person name="Gujja S."/>
            <person name="Hansen M."/>
            <person name="Howarth C."/>
            <person name="Imamovic A."/>
            <person name="Ireland A."/>
            <person name="Larimer J."/>
            <person name="McCowan C."/>
            <person name="Murphy C."/>
            <person name="Pearson M."/>
            <person name="Poon T.W."/>
            <person name="Priest M."/>
            <person name="Roberts A."/>
            <person name="Saif S."/>
            <person name="Shea T."/>
            <person name="Sisk P."/>
            <person name="Sykes S."/>
            <person name="Wortman J."/>
            <person name="Nusbaum C."/>
            <person name="Birren B."/>
        </authorList>
    </citation>
    <scope>NUCLEOTIDE SEQUENCE [LARGE SCALE GENOMIC DNA]</scope>
    <source>
        <strain evidence="8 9">CBS 119918</strain>
    </source>
</reference>
<evidence type="ECO:0000313" key="9">
    <source>
        <dbReference type="Proteomes" id="UP000027920"/>
    </source>
</evidence>
<dbReference type="CDD" id="cd00067">
    <property type="entry name" value="GAL4"/>
    <property type="match status" value="1"/>
</dbReference>
<evidence type="ECO:0000256" key="5">
    <source>
        <dbReference type="ARBA" id="ARBA00023242"/>
    </source>
</evidence>
<dbReference type="SUPFAM" id="SSF57701">
    <property type="entry name" value="Zn2/Cys6 DNA-binding domain"/>
    <property type="match status" value="1"/>
</dbReference>
<dbReference type="GO" id="GO:0006351">
    <property type="term" value="P:DNA-templated transcription"/>
    <property type="evidence" value="ECO:0007669"/>
    <property type="project" value="InterPro"/>
</dbReference>
<evidence type="ECO:0000259" key="7">
    <source>
        <dbReference type="PROSITE" id="PS50048"/>
    </source>
</evidence>
<dbReference type="PROSITE" id="PS00463">
    <property type="entry name" value="ZN2_CY6_FUNGAL_1"/>
    <property type="match status" value="1"/>
</dbReference>
<dbReference type="GO" id="GO:0000435">
    <property type="term" value="P:positive regulation of transcription from RNA polymerase II promoter by galactose"/>
    <property type="evidence" value="ECO:0007669"/>
    <property type="project" value="TreeGrafter"/>
</dbReference>
<dbReference type="PANTHER" id="PTHR47424">
    <property type="entry name" value="REGULATORY PROTEIN GAL4"/>
    <property type="match status" value="1"/>
</dbReference>
<feature type="domain" description="Zn(2)-C6 fungal-type" evidence="7">
    <location>
        <begin position="44"/>
        <end position="74"/>
    </location>
</feature>
<feature type="region of interest" description="Disordered" evidence="6">
    <location>
        <begin position="1"/>
        <end position="36"/>
    </location>
</feature>
<dbReference type="RefSeq" id="XP_013260939.1">
    <property type="nucleotide sequence ID" value="XM_013405485.1"/>
</dbReference>
<dbReference type="Pfam" id="PF00172">
    <property type="entry name" value="Zn_clus"/>
    <property type="match status" value="1"/>
</dbReference>
<accession>A0A072PE40</accession>
<dbReference type="SMART" id="SM00906">
    <property type="entry name" value="Fungal_trans"/>
    <property type="match status" value="1"/>
</dbReference>
<feature type="region of interest" description="Disordered" evidence="6">
    <location>
        <begin position="117"/>
        <end position="137"/>
    </location>
</feature>
<dbReference type="VEuPathDB" id="FungiDB:A1O9_06275"/>
<dbReference type="GO" id="GO:0000981">
    <property type="term" value="F:DNA-binding transcription factor activity, RNA polymerase II-specific"/>
    <property type="evidence" value="ECO:0007669"/>
    <property type="project" value="InterPro"/>
</dbReference>
<dbReference type="GO" id="GO:0000978">
    <property type="term" value="F:RNA polymerase II cis-regulatory region sequence-specific DNA binding"/>
    <property type="evidence" value="ECO:0007669"/>
    <property type="project" value="TreeGrafter"/>
</dbReference>
<dbReference type="EMBL" id="AMGV01000004">
    <property type="protein sequence ID" value="KEF58349.1"/>
    <property type="molecule type" value="Genomic_DNA"/>
</dbReference>
<dbReference type="SMART" id="SM00066">
    <property type="entry name" value="GAL4"/>
    <property type="match status" value="1"/>
</dbReference>
<dbReference type="GO" id="GO:0005634">
    <property type="term" value="C:nucleus"/>
    <property type="evidence" value="ECO:0007669"/>
    <property type="project" value="TreeGrafter"/>
</dbReference>
<dbReference type="Proteomes" id="UP000027920">
    <property type="component" value="Unassembled WGS sequence"/>
</dbReference>
<protein>
    <recommendedName>
        <fullName evidence="7">Zn(2)-C6 fungal-type domain-containing protein</fullName>
    </recommendedName>
</protein>
<keyword evidence="4" id="KW-0804">Transcription</keyword>
<evidence type="ECO:0000313" key="8">
    <source>
        <dbReference type="EMBL" id="KEF58349.1"/>
    </source>
</evidence>
<dbReference type="PROSITE" id="PS50048">
    <property type="entry name" value="ZN2_CY6_FUNGAL_2"/>
    <property type="match status" value="1"/>
</dbReference>
<gene>
    <name evidence="8" type="ORF">A1O9_06275</name>
</gene>
<name>A0A072PE40_9EURO</name>
<keyword evidence="1" id="KW-0479">Metal-binding</keyword>
<dbReference type="GO" id="GO:0008270">
    <property type="term" value="F:zinc ion binding"/>
    <property type="evidence" value="ECO:0007669"/>
    <property type="project" value="InterPro"/>
</dbReference>
<proteinExistence type="predicted"/>
<dbReference type="PANTHER" id="PTHR47424:SF3">
    <property type="entry name" value="REGULATORY PROTEIN GAL4"/>
    <property type="match status" value="1"/>
</dbReference>
<dbReference type="InterPro" id="IPR001138">
    <property type="entry name" value="Zn2Cys6_DnaBD"/>
</dbReference>
<evidence type="ECO:0000256" key="6">
    <source>
        <dbReference type="SAM" id="MobiDB-lite"/>
    </source>
</evidence>
<dbReference type="InterPro" id="IPR036864">
    <property type="entry name" value="Zn2-C6_fun-type_DNA-bd_sf"/>
</dbReference>
<keyword evidence="9" id="KW-1185">Reference proteome</keyword>
<evidence type="ECO:0000256" key="4">
    <source>
        <dbReference type="ARBA" id="ARBA00023163"/>
    </source>
</evidence>
<dbReference type="AlphaFoldDB" id="A0A072PE40"/>
<sequence>MTSGLGSHVNGNGFDSGGALRRSRPSFDDEHEDYGNKRQRTALACNPCRHRKSRCNGERPVCATCRDCGFECVYRGPAPGPKPPSREMQSMADRLRHVEDLLSALVGGPEGHVNASTVVQSSHPAESGDITLGRRSSGQYQQDNNMTIVWPAMHESTVDGMSSVTFANESSSGYFGPSSNSAFIGHVARALASGASTFTDGRDSSRDLTSNMSRPASPPLPSDKKGPDQVNPYRLPPRAEIVRLVDKFFSITGQFFPYISKTSVLQVVDDIEITMFSGVRKSWLCLLNTILAIGTSLDVDNARQRKFREAESDIFFQRALALSPMAPSSTDNLETVQALALMTQYSQGTSKSTQTWRLHGLLVQAAFQVGVHAKDVSGKLSVFEQESRARTWYTCVILDRILSMTFGRPALIHNELVQIDLPQDVDLDSLPKDDAPCETTQHSPSGLSPCGIFIASINLYRVQGDIIGKVYNHNAISSRTLRSDELFSRIATLDYELSQWKRNLPLTIALLPLESLEGMEVEKWAYTQTQTVLTLRYLNSRTLLFRKMLEHMLNQVAHPESMLEDSDCMPPLGDSMVQTCTMMAIYTISLIHKVRTRFDLLPAWWFTTYYGRAPIHLMELLLTLLQHSIRQ</sequence>
<dbReference type="Gene3D" id="4.10.240.10">
    <property type="entry name" value="Zn(2)-C6 fungal-type DNA-binding domain"/>
    <property type="match status" value="1"/>
</dbReference>
<dbReference type="CDD" id="cd12148">
    <property type="entry name" value="fungal_TF_MHR"/>
    <property type="match status" value="1"/>
</dbReference>
<keyword evidence="2" id="KW-0805">Transcription regulation</keyword>
<dbReference type="InterPro" id="IPR051127">
    <property type="entry name" value="Fungal_SecMet_Regulators"/>
</dbReference>
<dbReference type="GeneID" id="25281192"/>
<dbReference type="Pfam" id="PF04082">
    <property type="entry name" value="Fungal_trans"/>
    <property type="match status" value="1"/>
</dbReference>